<sequence length="109" mass="12141">MMADHGDLCDGQDATFCMNGGTCYRITSMNALSCVCNENYKGSRCEQYQLSSISANAGEAGLIAAMVIVALLIVVMVTVVIYYICKMRKAKQQSQQNNQQQYWRVKPRV</sequence>
<keyword evidence="2" id="KW-1185">Reference proteome</keyword>
<dbReference type="Proteomes" id="UP000793456">
    <property type="component" value="Chromosome XX"/>
</dbReference>
<dbReference type="EMBL" id="CM011693">
    <property type="protein sequence ID" value="TMS05325.1"/>
    <property type="molecule type" value="Genomic_DNA"/>
</dbReference>
<accession>A0ACD3QDN2</accession>
<comment type="caution">
    <text evidence="1">The sequence shown here is derived from an EMBL/GenBank/DDBJ whole genome shotgun (WGS) entry which is preliminary data.</text>
</comment>
<proteinExistence type="predicted"/>
<protein>
    <submittedName>
        <fullName evidence="1">Uncharacterized protein</fullName>
    </submittedName>
</protein>
<evidence type="ECO:0000313" key="1">
    <source>
        <dbReference type="EMBL" id="TMS05325.1"/>
    </source>
</evidence>
<organism evidence="1 2">
    <name type="scientific">Larimichthys crocea</name>
    <name type="common">Large yellow croaker</name>
    <name type="synonym">Pseudosciaena crocea</name>
    <dbReference type="NCBI Taxonomy" id="215358"/>
    <lineage>
        <taxon>Eukaryota</taxon>
        <taxon>Metazoa</taxon>
        <taxon>Chordata</taxon>
        <taxon>Craniata</taxon>
        <taxon>Vertebrata</taxon>
        <taxon>Euteleostomi</taxon>
        <taxon>Actinopterygii</taxon>
        <taxon>Neopterygii</taxon>
        <taxon>Teleostei</taxon>
        <taxon>Neoteleostei</taxon>
        <taxon>Acanthomorphata</taxon>
        <taxon>Eupercaria</taxon>
        <taxon>Sciaenidae</taxon>
        <taxon>Larimichthys</taxon>
    </lineage>
</organism>
<evidence type="ECO:0000313" key="2">
    <source>
        <dbReference type="Proteomes" id="UP000793456"/>
    </source>
</evidence>
<gene>
    <name evidence="1" type="ORF">E3U43_004575</name>
</gene>
<name>A0ACD3QDN2_LARCR</name>
<reference evidence="1" key="1">
    <citation type="submission" date="2018-11" db="EMBL/GenBank/DDBJ databases">
        <title>The sequence and de novo assembly of Larimichthys crocea genome using PacBio and Hi-C technologies.</title>
        <authorList>
            <person name="Xu P."/>
            <person name="Chen B."/>
            <person name="Zhou Z."/>
            <person name="Ke Q."/>
            <person name="Wu Y."/>
            <person name="Bai H."/>
            <person name="Pu F."/>
        </authorList>
    </citation>
    <scope>NUCLEOTIDE SEQUENCE</scope>
    <source>
        <tissue evidence="1">Muscle</tissue>
    </source>
</reference>